<reference evidence="2" key="1">
    <citation type="journal article" date="2019" name="Int. J. Syst. Evol. Microbiol.">
        <title>The Global Catalogue of Microorganisms (GCM) 10K type strain sequencing project: providing services to taxonomists for standard genome sequencing and annotation.</title>
        <authorList>
            <consortium name="The Broad Institute Genomics Platform"/>
            <consortium name="The Broad Institute Genome Sequencing Center for Infectious Disease"/>
            <person name="Wu L."/>
            <person name="Ma J."/>
        </authorList>
    </citation>
    <scope>NUCLEOTIDE SEQUENCE [LARGE SCALE GENOMIC DNA]</scope>
    <source>
        <strain evidence="2">CCUG 42722</strain>
    </source>
</reference>
<protein>
    <submittedName>
        <fullName evidence="1">Uncharacterized protein</fullName>
    </submittedName>
</protein>
<sequence length="54" mass="5604">MHVLHEVVEPALVERGEVGAVPGLQVRVRAGLFASLLAGFEVVGHVSASKVVVS</sequence>
<evidence type="ECO:0000313" key="2">
    <source>
        <dbReference type="Proteomes" id="UP001596011"/>
    </source>
</evidence>
<comment type="caution">
    <text evidence="1">The sequence shown here is derived from an EMBL/GenBank/DDBJ whole genome shotgun (WGS) entry which is preliminary data.</text>
</comment>
<keyword evidence="2" id="KW-1185">Reference proteome</keyword>
<dbReference type="EMBL" id="JBHSFI010000006">
    <property type="protein sequence ID" value="MFC4630750.1"/>
    <property type="molecule type" value="Genomic_DNA"/>
</dbReference>
<dbReference type="Proteomes" id="UP001596011">
    <property type="component" value="Unassembled WGS sequence"/>
</dbReference>
<dbReference type="RefSeq" id="WP_377138920.1">
    <property type="nucleotide sequence ID" value="NZ_JBHSFI010000006.1"/>
</dbReference>
<name>A0ABV9HMD9_9MICO</name>
<organism evidence="1 2">
    <name type="scientific">Promicromonospora alba</name>
    <dbReference type="NCBI Taxonomy" id="1616110"/>
    <lineage>
        <taxon>Bacteria</taxon>
        <taxon>Bacillati</taxon>
        <taxon>Actinomycetota</taxon>
        <taxon>Actinomycetes</taxon>
        <taxon>Micrococcales</taxon>
        <taxon>Promicromonosporaceae</taxon>
        <taxon>Promicromonospora</taxon>
    </lineage>
</organism>
<proteinExistence type="predicted"/>
<gene>
    <name evidence="1" type="ORF">ACFO6V_21060</name>
</gene>
<accession>A0ABV9HMD9</accession>
<evidence type="ECO:0000313" key="1">
    <source>
        <dbReference type="EMBL" id="MFC4630750.1"/>
    </source>
</evidence>